<dbReference type="InterPro" id="IPR001173">
    <property type="entry name" value="Glyco_trans_2-like"/>
</dbReference>
<dbReference type="Gene3D" id="3.90.550.10">
    <property type="entry name" value="Spore Coat Polysaccharide Biosynthesis Protein SpsA, Chain A"/>
    <property type="match status" value="1"/>
</dbReference>
<feature type="domain" description="Glycosyltransferase 2-like" evidence="1">
    <location>
        <begin position="20"/>
        <end position="179"/>
    </location>
</feature>
<name>A0A6J7JKX3_9ZZZZ</name>
<dbReference type="PANTHER" id="PTHR43685:SF2">
    <property type="entry name" value="GLYCOSYLTRANSFERASE 2-LIKE DOMAIN-CONTAINING PROTEIN"/>
    <property type="match status" value="1"/>
</dbReference>
<dbReference type="InterPro" id="IPR029044">
    <property type="entry name" value="Nucleotide-diphossugar_trans"/>
</dbReference>
<reference evidence="2" key="1">
    <citation type="submission" date="2020-05" db="EMBL/GenBank/DDBJ databases">
        <authorList>
            <person name="Chiriac C."/>
            <person name="Salcher M."/>
            <person name="Ghai R."/>
            <person name="Kavagutti S V."/>
        </authorList>
    </citation>
    <scope>NUCLEOTIDE SEQUENCE</scope>
</reference>
<dbReference type="Pfam" id="PF00535">
    <property type="entry name" value="Glycos_transf_2"/>
    <property type="match status" value="1"/>
</dbReference>
<accession>A0A6J7JKX3</accession>
<dbReference type="EMBL" id="CAFBNL010000007">
    <property type="protein sequence ID" value="CAB4943429.1"/>
    <property type="molecule type" value="Genomic_DNA"/>
</dbReference>
<dbReference type="SUPFAM" id="SSF53448">
    <property type="entry name" value="Nucleotide-diphospho-sugar transferases"/>
    <property type="match status" value="1"/>
</dbReference>
<dbReference type="CDD" id="cd00761">
    <property type="entry name" value="Glyco_tranf_GTA_type"/>
    <property type="match status" value="1"/>
</dbReference>
<dbReference type="InterPro" id="IPR050834">
    <property type="entry name" value="Glycosyltransf_2"/>
</dbReference>
<proteinExistence type="predicted"/>
<dbReference type="AlphaFoldDB" id="A0A6J7JKX3"/>
<evidence type="ECO:0000313" key="2">
    <source>
        <dbReference type="EMBL" id="CAB4943429.1"/>
    </source>
</evidence>
<evidence type="ECO:0000259" key="1">
    <source>
        <dbReference type="Pfam" id="PF00535"/>
    </source>
</evidence>
<sequence>MDNQRLKSQLVQPSKRPLVSVIVPAFNAEQYLAEAIDSVLAQTYHPLEIIVIDDGSTDETVNIARAYGDPVVVIEQANQGPAGARNTGFAASRGSIIALLDADDQWMPTRLERCVAILLTEPRIGFVTTDAFLIDEDERTSRRYYGGYHHYPFPEGGSQLQEIAKRNFVFVSAVFDRRLLNLVGGQLNEHLWGTEDYELWTRFVIAGATAELIPEPLAWYRIRSNSVSRVRDRQWKAHLAVLEMHLPTLWLLGARGRPQDAYDIGISLARRGERRLAAWFLFHSLSDPGANIFQRIKFLMRGGATMIAGQNRHSSSRSEG</sequence>
<organism evidence="2">
    <name type="scientific">freshwater metagenome</name>
    <dbReference type="NCBI Taxonomy" id="449393"/>
    <lineage>
        <taxon>unclassified sequences</taxon>
        <taxon>metagenomes</taxon>
        <taxon>ecological metagenomes</taxon>
    </lineage>
</organism>
<protein>
    <submittedName>
        <fullName evidence="2">Unannotated protein</fullName>
    </submittedName>
</protein>
<gene>
    <name evidence="2" type="ORF">UFOPK3789_00218</name>
</gene>
<dbReference type="PANTHER" id="PTHR43685">
    <property type="entry name" value="GLYCOSYLTRANSFERASE"/>
    <property type="match status" value="1"/>
</dbReference>